<sequence>MKKRTLIVSLVILITLVGLIIVRTMSGDATALNDSFTKEFIAEEWVEDEFHLFESKTGQYRMLFPDQFQMISDPPEFYGRQGDGFEEWAAQIYEDTQDGISYRMKIRFINEEADLSDNILSLMLTNYAYENQHKEMKLDDTTIYHGLSHSSLNGITATTKDSKEHKANRFFGLVLDQHSNRSVEFFYSTNCFKEELGCALNPEDHYEFALKLMKSIEFL</sequence>
<keyword evidence="2" id="KW-1185">Reference proteome</keyword>
<gene>
    <name evidence="1" type="ORF">RYX56_17185</name>
</gene>
<protein>
    <submittedName>
        <fullName evidence="1">Uncharacterized protein</fullName>
    </submittedName>
</protein>
<name>A0ABU3XDZ9_9BACI</name>
<organism evidence="1 2">
    <name type="scientific">Alkalihalophilus lindianensis</name>
    <dbReference type="NCBI Taxonomy" id="1630542"/>
    <lineage>
        <taxon>Bacteria</taxon>
        <taxon>Bacillati</taxon>
        <taxon>Bacillota</taxon>
        <taxon>Bacilli</taxon>
        <taxon>Bacillales</taxon>
        <taxon>Bacillaceae</taxon>
        <taxon>Alkalihalophilus</taxon>
    </lineage>
</organism>
<evidence type="ECO:0000313" key="2">
    <source>
        <dbReference type="Proteomes" id="UP001287282"/>
    </source>
</evidence>
<evidence type="ECO:0000313" key="1">
    <source>
        <dbReference type="EMBL" id="MDV2686105.1"/>
    </source>
</evidence>
<accession>A0ABU3XDZ9</accession>
<dbReference type="EMBL" id="JAWJBA010000006">
    <property type="protein sequence ID" value="MDV2686105.1"/>
    <property type="molecule type" value="Genomic_DNA"/>
</dbReference>
<dbReference type="RefSeq" id="WP_317123272.1">
    <property type="nucleotide sequence ID" value="NZ_JAWJBA010000006.1"/>
</dbReference>
<reference evidence="1 2" key="1">
    <citation type="submission" date="2023-10" db="EMBL/GenBank/DDBJ databases">
        <title>Screening of Alkalihalobacillus lindianensis BZ-TG-R113 and Its Alleviation of Salt Stress on Rapeseed Growth.</title>
        <authorList>
            <person name="Zhao B."/>
            <person name="Guo T."/>
        </authorList>
    </citation>
    <scope>NUCLEOTIDE SEQUENCE [LARGE SCALE GENOMIC DNA]</scope>
    <source>
        <strain evidence="1 2">BZ-TG-R113</strain>
    </source>
</reference>
<dbReference type="Proteomes" id="UP001287282">
    <property type="component" value="Unassembled WGS sequence"/>
</dbReference>
<proteinExistence type="predicted"/>
<comment type="caution">
    <text evidence="1">The sequence shown here is derived from an EMBL/GenBank/DDBJ whole genome shotgun (WGS) entry which is preliminary data.</text>
</comment>